<name>A0A067SVM2_GALM3</name>
<feature type="region of interest" description="Disordered" evidence="1">
    <location>
        <begin position="673"/>
        <end position="736"/>
    </location>
</feature>
<feature type="region of interest" description="Disordered" evidence="1">
    <location>
        <begin position="392"/>
        <end position="443"/>
    </location>
</feature>
<reference evidence="4" key="1">
    <citation type="journal article" date="2014" name="Proc. Natl. Acad. Sci. U.S.A.">
        <title>Extensive sampling of basidiomycete genomes demonstrates inadequacy of the white-rot/brown-rot paradigm for wood decay fungi.</title>
        <authorList>
            <person name="Riley R."/>
            <person name="Salamov A.A."/>
            <person name="Brown D.W."/>
            <person name="Nagy L.G."/>
            <person name="Floudas D."/>
            <person name="Held B.W."/>
            <person name="Levasseur A."/>
            <person name="Lombard V."/>
            <person name="Morin E."/>
            <person name="Otillar R."/>
            <person name="Lindquist E.A."/>
            <person name="Sun H."/>
            <person name="LaButti K.M."/>
            <person name="Schmutz J."/>
            <person name="Jabbour D."/>
            <person name="Luo H."/>
            <person name="Baker S.E."/>
            <person name="Pisabarro A.G."/>
            <person name="Walton J.D."/>
            <person name="Blanchette R.A."/>
            <person name="Henrissat B."/>
            <person name="Martin F."/>
            <person name="Cullen D."/>
            <person name="Hibbett D.S."/>
            <person name="Grigoriev I.V."/>
        </authorList>
    </citation>
    <scope>NUCLEOTIDE SEQUENCE [LARGE SCALE GENOMIC DNA]</scope>
    <source>
        <strain evidence="4">CBS 339.88</strain>
    </source>
</reference>
<sequence>MMPTPTPKGTIQGAIIQASTSPSLDQPQFPTFLSLPPELLTEILLHLTPHPAALRSCKLTCKHLHTLIHTSLRLIYHAALHATQQEDNPTSLLPISEKIRWLEESSRRWAVLDLDGDCGSMVGGGGGDDEGKTPIRPVETKRVRELKLGHVPSGIYDLTGGVYLLGDKARTALYWIKLPGRADLLDDKQVRWNKIDLEALRHHPDSDGRERKIVDMGLCIYEHDLVAIVTVSLHPNSSTTSPLQTDIDLMLLQFSTGLPHPLLAPGQTFLKHVCTAPAEWARPAIGIEIVGDHLVLVLYYPNAHLAPPDDQIYIWDWKTGVLKLSFTAPARTYTGLIFLTPQLILLPNTQSNALDVFRIPHAPTVDKTAQEPVVSLGLPPLAEGRELGSVSCRAEPNPVGDAQPQPAAAAAPPACADKGKYPSSDFEVTPHDPPDTTPTRPFLPRPENALCIFSMRVLGGPMVQGAVQFGHAFTFVVHRHALVEVVELWLPDPKAEAFDDTSMPGAYTPQTTIIIPYPSWGPLITRWFNADSIPTRWITTTCGQRLVLTADSAPADGFPYVVLDFAPENVRTIGGEVRREVERVRKEREEREREEEEVRRRGREGKGGQRLRRLREERTREAKVREVEAGVQMGLDSVLENEVENEMAVDVAMDVNMDVDMDLNANTEVVDAGSEQVVDSHPSTSAIGNSVTSVEDEEARRPFDDHEVLPVSNEDNDERGAASPTPSPSFPTLEPYTPPPLPFARLWCVTSSDSEPLEPSAAFAEPVHGALPYVACASPLSYAFDGVLVDEERIIGIETDTQDQIKRVEVHYFG</sequence>
<dbReference type="SUPFAM" id="SSF81383">
    <property type="entry name" value="F-box domain"/>
    <property type="match status" value="1"/>
</dbReference>
<evidence type="ECO:0000313" key="3">
    <source>
        <dbReference type="EMBL" id="KDR70828.1"/>
    </source>
</evidence>
<dbReference type="EMBL" id="KL142395">
    <property type="protein sequence ID" value="KDR70828.1"/>
    <property type="molecule type" value="Genomic_DNA"/>
</dbReference>
<feature type="region of interest" description="Disordered" evidence="1">
    <location>
        <begin position="586"/>
        <end position="611"/>
    </location>
</feature>
<protein>
    <recommendedName>
        <fullName evidence="2">F-box domain-containing protein</fullName>
    </recommendedName>
</protein>
<dbReference type="CDD" id="cd09917">
    <property type="entry name" value="F-box_SF"/>
    <property type="match status" value="1"/>
</dbReference>
<dbReference type="AlphaFoldDB" id="A0A067SVM2"/>
<evidence type="ECO:0000313" key="4">
    <source>
        <dbReference type="Proteomes" id="UP000027222"/>
    </source>
</evidence>
<dbReference type="OrthoDB" id="2751409at2759"/>
<dbReference type="HOGENOM" id="CLU_007279_0_0_1"/>
<dbReference type="InterPro" id="IPR001810">
    <property type="entry name" value="F-box_dom"/>
</dbReference>
<feature type="domain" description="F-box" evidence="2">
    <location>
        <begin position="29"/>
        <end position="79"/>
    </location>
</feature>
<dbReference type="Pfam" id="PF12937">
    <property type="entry name" value="F-box-like"/>
    <property type="match status" value="1"/>
</dbReference>
<evidence type="ECO:0000256" key="1">
    <source>
        <dbReference type="SAM" id="MobiDB-lite"/>
    </source>
</evidence>
<feature type="compositionally biased region" description="Basic and acidic residues" evidence="1">
    <location>
        <begin position="586"/>
        <end position="607"/>
    </location>
</feature>
<feature type="compositionally biased region" description="Polar residues" evidence="1">
    <location>
        <begin position="681"/>
        <end position="693"/>
    </location>
</feature>
<feature type="compositionally biased region" description="Basic and acidic residues" evidence="1">
    <location>
        <begin position="698"/>
        <end position="708"/>
    </location>
</feature>
<organism evidence="3 4">
    <name type="scientific">Galerina marginata (strain CBS 339.88)</name>
    <dbReference type="NCBI Taxonomy" id="685588"/>
    <lineage>
        <taxon>Eukaryota</taxon>
        <taxon>Fungi</taxon>
        <taxon>Dikarya</taxon>
        <taxon>Basidiomycota</taxon>
        <taxon>Agaricomycotina</taxon>
        <taxon>Agaricomycetes</taxon>
        <taxon>Agaricomycetidae</taxon>
        <taxon>Agaricales</taxon>
        <taxon>Agaricineae</taxon>
        <taxon>Strophariaceae</taxon>
        <taxon>Galerina</taxon>
    </lineage>
</organism>
<keyword evidence="4" id="KW-1185">Reference proteome</keyword>
<proteinExistence type="predicted"/>
<feature type="compositionally biased region" description="Low complexity" evidence="1">
    <location>
        <begin position="402"/>
        <end position="414"/>
    </location>
</feature>
<dbReference type="Proteomes" id="UP000027222">
    <property type="component" value="Unassembled WGS sequence"/>
</dbReference>
<dbReference type="PROSITE" id="PS50181">
    <property type="entry name" value="FBOX"/>
    <property type="match status" value="1"/>
</dbReference>
<gene>
    <name evidence="3" type="ORF">GALMADRAFT_102895</name>
</gene>
<dbReference type="InterPro" id="IPR036047">
    <property type="entry name" value="F-box-like_dom_sf"/>
</dbReference>
<accession>A0A067SVM2</accession>
<evidence type="ECO:0000259" key="2">
    <source>
        <dbReference type="PROSITE" id="PS50181"/>
    </source>
</evidence>